<dbReference type="Proteomes" id="UP000198287">
    <property type="component" value="Unassembled WGS sequence"/>
</dbReference>
<sequence length="167" mass="19836">MPDPIPHPFHSLCTREHSIVQVRVSIYTVNTPQLQHNETLPDQAHLSSSSALFDNVYAQKTVFPLIPHTPSARMFVKAKLLHKRYSWSKCMVRFRSGQRHDQSETIWITRRERVRKRKPLQFLQCPRRSNNRRRREGKPERREKWGLQYSSYAVLIRLVFTFLLGTV</sequence>
<evidence type="ECO:0000313" key="2">
    <source>
        <dbReference type="Proteomes" id="UP000198287"/>
    </source>
</evidence>
<name>A0A226DCX1_FOLCA</name>
<accession>A0A226DCX1</accession>
<keyword evidence="2" id="KW-1185">Reference proteome</keyword>
<gene>
    <name evidence="1" type="ORF">Fcan01_22515</name>
</gene>
<protein>
    <submittedName>
        <fullName evidence="1">Uncharacterized protein</fullName>
    </submittedName>
</protein>
<organism evidence="1 2">
    <name type="scientific">Folsomia candida</name>
    <name type="common">Springtail</name>
    <dbReference type="NCBI Taxonomy" id="158441"/>
    <lineage>
        <taxon>Eukaryota</taxon>
        <taxon>Metazoa</taxon>
        <taxon>Ecdysozoa</taxon>
        <taxon>Arthropoda</taxon>
        <taxon>Hexapoda</taxon>
        <taxon>Collembola</taxon>
        <taxon>Entomobryomorpha</taxon>
        <taxon>Isotomoidea</taxon>
        <taxon>Isotomidae</taxon>
        <taxon>Proisotominae</taxon>
        <taxon>Folsomia</taxon>
    </lineage>
</organism>
<comment type="caution">
    <text evidence="1">The sequence shown here is derived from an EMBL/GenBank/DDBJ whole genome shotgun (WGS) entry which is preliminary data.</text>
</comment>
<proteinExistence type="predicted"/>
<dbReference type="AlphaFoldDB" id="A0A226DCX1"/>
<reference evidence="1 2" key="1">
    <citation type="submission" date="2015-12" db="EMBL/GenBank/DDBJ databases">
        <title>The genome of Folsomia candida.</title>
        <authorList>
            <person name="Faddeeva A."/>
            <person name="Derks M.F."/>
            <person name="Anvar Y."/>
            <person name="Smit S."/>
            <person name="Van Straalen N."/>
            <person name="Roelofs D."/>
        </authorList>
    </citation>
    <scope>NUCLEOTIDE SEQUENCE [LARGE SCALE GENOMIC DNA]</scope>
    <source>
        <strain evidence="1 2">VU population</strain>
        <tissue evidence="1">Whole body</tissue>
    </source>
</reference>
<evidence type="ECO:0000313" key="1">
    <source>
        <dbReference type="EMBL" id="OXA42788.1"/>
    </source>
</evidence>
<dbReference type="EMBL" id="LNIX01000025">
    <property type="protein sequence ID" value="OXA42788.1"/>
    <property type="molecule type" value="Genomic_DNA"/>
</dbReference>